<dbReference type="AlphaFoldDB" id="A0AAV5UN27"/>
<evidence type="ECO:0000313" key="2">
    <source>
        <dbReference type="EMBL" id="GMT07738.1"/>
    </source>
</evidence>
<feature type="compositionally biased region" description="Low complexity" evidence="1">
    <location>
        <begin position="211"/>
        <end position="220"/>
    </location>
</feature>
<feature type="region of interest" description="Disordered" evidence="1">
    <location>
        <begin position="199"/>
        <end position="243"/>
    </location>
</feature>
<feature type="compositionally biased region" description="Basic and acidic residues" evidence="1">
    <location>
        <begin position="312"/>
        <end position="322"/>
    </location>
</feature>
<feature type="compositionally biased region" description="Polar residues" evidence="1">
    <location>
        <begin position="258"/>
        <end position="272"/>
    </location>
</feature>
<keyword evidence="3" id="KW-1185">Reference proteome</keyword>
<evidence type="ECO:0000256" key="1">
    <source>
        <dbReference type="SAM" id="MobiDB-lite"/>
    </source>
</evidence>
<accession>A0AAV5UN27</accession>
<feature type="compositionally biased region" description="Basic and acidic residues" evidence="1">
    <location>
        <begin position="229"/>
        <end position="239"/>
    </location>
</feature>
<evidence type="ECO:0000313" key="3">
    <source>
        <dbReference type="Proteomes" id="UP001432027"/>
    </source>
</evidence>
<sequence>RSSYPSYELTRFGMSSGTPFNFPGDLPDSSDALTKESRPIAAVYPTPNVVYYPPVATGNYMLDPAFQEQLDLHFRELAGQVQHQRHDVQLKEQLLQQQRLLNLQQEQLDQQTEQLNARHAARDATLSQQILPIVQMAVQQQNRLMQQQQMPFLPMHPPVDQLNALLQQQQGLLVHRQAQAAPHSELLARRGELWRQAAAAQHPVLQASSSGAPPQQLQNPPGGPPNQGVDERNHPDGDRMPNLLGNAALLNRLNGGAQSQPQIVGDSGLQNHGNEEPETPTYDALPNQLNDGSDYKDVKIEEHTVGESCTEEAVRPPEELHQQPRKRIKSEEPEDLEAAKTARVSVSETPSTSTHQMPSSSKDVKKEEKDTAVSQSAQAYGDEEEEWSEEEL</sequence>
<organism evidence="2 3">
    <name type="scientific">Pristionchus entomophagus</name>
    <dbReference type="NCBI Taxonomy" id="358040"/>
    <lineage>
        <taxon>Eukaryota</taxon>
        <taxon>Metazoa</taxon>
        <taxon>Ecdysozoa</taxon>
        <taxon>Nematoda</taxon>
        <taxon>Chromadorea</taxon>
        <taxon>Rhabditida</taxon>
        <taxon>Rhabditina</taxon>
        <taxon>Diplogasteromorpha</taxon>
        <taxon>Diplogasteroidea</taxon>
        <taxon>Neodiplogasteridae</taxon>
        <taxon>Pristionchus</taxon>
    </lineage>
</organism>
<reference evidence="2" key="1">
    <citation type="submission" date="2023-10" db="EMBL/GenBank/DDBJ databases">
        <title>Genome assembly of Pristionchus species.</title>
        <authorList>
            <person name="Yoshida K."/>
            <person name="Sommer R.J."/>
        </authorList>
    </citation>
    <scope>NUCLEOTIDE SEQUENCE</scope>
    <source>
        <strain evidence="2">RS0144</strain>
    </source>
</reference>
<protein>
    <submittedName>
        <fullName evidence="2">Uncharacterized protein</fullName>
    </submittedName>
</protein>
<feature type="compositionally biased region" description="Basic and acidic residues" evidence="1">
    <location>
        <begin position="293"/>
        <end position="305"/>
    </location>
</feature>
<comment type="caution">
    <text evidence="2">The sequence shown here is derived from an EMBL/GenBank/DDBJ whole genome shotgun (WGS) entry which is preliminary data.</text>
</comment>
<proteinExistence type="predicted"/>
<feature type="non-terminal residue" evidence="2">
    <location>
        <position position="1"/>
    </location>
</feature>
<feature type="compositionally biased region" description="Basic and acidic residues" evidence="1">
    <location>
        <begin position="362"/>
        <end position="371"/>
    </location>
</feature>
<name>A0AAV5UN27_9BILA</name>
<feature type="non-terminal residue" evidence="2">
    <location>
        <position position="392"/>
    </location>
</feature>
<feature type="compositionally biased region" description="Acidic residues" evidence="1">
    <location>
        <begin position="381"/>
        <end position="392"/>
    </location>
</feature>
<dbReference type="Proteomes" id="UP001432027">
    <property type="component" value="Unassembled WGS sequence"/>
</dbReference>
<feature type="region of interest" description="Disordered" evidence="1">
    <location>
        <begin position="257"/>
        <end position="392"/>
    </location>
</feature>
<feature type="compositionally biased region" description="Polar residues" evidence="1">
    <location>
        <begin position="344"/>
        <end position="358"/>
    </location>
</feature>
<dbReference type="EMBL" id="BTSX01000006">
    <property type="protein sequence ID" value="GMT07738.1"/>
    <property type="molecule type" value="Genomic_DNA"/>
</dbReference>
<gene>
    <name evidence="2" type="ORF">PENTCL1PPCAC_29912</name>
</gene>